<name>A0A6N9U0W8_STRHA</name>
<feature type="coiled-coil region" evidence="1">
    <location>
        <begin position="123"/>
        <end position="150"/>
    </location>
</feature>
<reference evidence="3 4" key="1">
    <citation type="submission" date="2020-01" db="EMBL/GenBank/DDBJ databases">
        <title>Insect and environment-associated Actinomycetes.</title>
        <authorList>
            <person name="Currrie C."/>
            <person name="Chevrette M."/>
            <person name="Carlson C."/>
            <person name="Stubbendieck R."/>
            <person name="Wendt-Pienkowski E."/>
        </authorList>
    </citation>
    <scope>NUCLEOTIDE SEQUENCE [LARGE SCALE GENOMIC DNA]</scope>
    <source>
        <strain evidence="3 4">SID11342</strain>
    </source>
</reference>
<accession>A0A6N9U0W8</accession>
<dbReference type="InterPro" id="IPR036388">
    <property type="entry name" value="WH-like_DNA-bd_sf"/>
</dbReference>
<feature type="domain" description="HTH arsR-type" evidence="2">
    <location>
        <begin position="11"/>
        <end position="105"/>
    </location>
</feature>
<dbReference type="Gene3D" id="1.10.10.10">
    <property type="entry name" value="Winged helix-like DNA-binding domain superfamily/Winged helix DNA-binding domain"/>
    <property type="match status" value="1"/>
</dbReference>
<dbReference type="GO" id="GO:0003700">
    <property type="term" value="F:DNA-binding transcription factor activity"/>
    <property type="evidence" value="ECO:0007669"/>
    <property type="project" value="InterPro"/>
</dbReference>
<keyword evidence="1" id="KW-0175">Coiled coil</keyword>
<comment type="caution">
    <text evidence="3">The sequence shown here is derived from an EMBL/GenBank/DDBJ whole genome shotgun (WGS) entry which is preliminary data.</text>
</comment>
<dbReference type="AlphaFoldDB" id="A0A6N9U0W8"/>
<gene>
    <name evidence="3" type="ORF">G3I29_17720</name>
</gene>
<proteinExistence type="predicted"/>
<evidence type="ECO:0000259" key="2">
    <source>
        <dbReference type="SMART" id="SM00418"/>
    </source>
</evidence>
<evidence type="ECO:0000256" key="1">
    <source>
        <dbReference type="SAM" id="Coils"/>
    </source>
</evidence>
<dbReference type="InterPro" id="IPR001845">
    <property type="entry name" value="HTH_ArsR_DNA-bd_dom"/>
</dbReference>
<dbReference type="InterPro" id="IPR036390">
    <property type="entry name" value="WH_DNA-bd_sf"/>
</dbReference>
<dbReference type="RefSeq" id="WP_164345888.1">
    <property type="nucleotide sequence ID" value="NZ_JAAGLQ010000363.1"/>
</dbReference>
<dbReference type="Proteomes" id="UP000471293">
    <property type="component" value="Unassembled WGS sequence"/>
</dbReference>
<dbReference type="Pfam" id="PF12840">
    <property type="entry name" value="HTH_20"/>
    <property type="match status" value="1"/>
</dbReference>
<organism evidence="3 4">
    <name type="scientific">Streptomyces halstedii</name>
    <dbReference type="NCBI Taxonomy" id="1944"/>
    <lineage>
        <taxon>Bacteria</taxon>
        <taxon>Bacillati</taxon>
        <taxon>Actinomycetota</taxon>
        <taxon>Actinomycetes</taxon>
        <taxon>Kitasatosporales</taxon>
        <taxon>Streptomycetaceae</taxon>
        <taxon>Streptomyces</taxon>
    </lineage>
</organism>
<protein>
    <submittedName>
        <fullName evidence="3">Winged helix-turn-helix transcriptional regulator</fullName>
    </submittedName>
</protein>
<dbReference type="CDD" id="cd00090">
    <property type="entry name" value="HTH_ARSR"/>
    <property type="match status" value="1"/>
</dbReference>
<dbReference type="InterPro" id="IPR011991">
    <property type="entry name" value="ArsR-like_HTH"/>
</dbReference>
<dbReference type="SUPFAM" id="SSF46785">
    <property type="entry name" value="Winged helix' DNA-binding domain"/>
    <property type="match status" value="1"/>
</dbReference>
<dbReference type="SMART" id="SM00418">
    <property type="entry name" value="HTH_ARSR"/>
    <property type="match status" value="1"/>
</dbReference>
<dbReference type="EMBL" id="JAAGLQ010000363">
    <property type="protein sequence ID" value="NEA17317.1"/>
    <property type="molecule type" value="Genomic_DNA"/>
</dbReference>
<evidence type="ECO:0000313" key="4">
    <source>
        <dbReference type="Proteomes" id="UP000471293"/>
    </source>
</evidence>
<sequence length="166" mass="18695">MANQRRDAAEVRASALASGVRLRIIRLTRTQAMTNKELAERLDRDPATTLHHVRKLVDAGFLEPQSPRRGNRGAKEIPYRSRGLPWARGPQNEGAIAEAMLAAFLSEAGELDMKDVAQVRFVLDLTPERREEYERRLEELFEEFDHVAAAPGAERTAVYIAVYPSL</sequence>
<evidence type="ECO:0000313" key="3">
    <source>
        <dbReference type="EMBL" id="NEA17317.1"/>
    </source>
</evidence>